<keyword evidence="2" id="KW-1185">Reference proteome</keyword>
<accession>A0ACB7F8J5</accession>
<evidence type="ECO:0000313" key="1">
    <source>
        <dbReference type="EMBL" id="KAG8010793.1"/>
    </source>
</evidence>
<sequence length="383" mass="41364">MALAGVRVIELAGLAPAPFCGMILADFGAKVIRVDRTKVAMSVDTQARGKQSVAINLKTSEGVALLKKLCVRSDVVLEPYRTGVMEKLGLGPQELMKENPRLIYARLTGYGQSGAYASAAGHDINYLAISGSLLSRLGRSGEKPYAPLNLVADFAGGGLTCALGIVLALLERTKSGRGQVIDASMVEGAAYVGSFVWKSRSIGMWDRSRGENMLDSGAPFYDTYQTSDGKYMAVGAIEPQFYRELLKGLELDAGQLPSQMSFSDWPELRRLFTERFASKTQAEWSKIFDGTDACVTPVLSFEQVSSHPHNRERASFIKDSRGDESPRPAPVLSLTPAEPCLAPDPVIGEHTVQVLEEYGFTSAEIDQMQAAGVVECNAVKAKL</sequence>
<comment type="caution">
    <text evidence="1">The sequence shown here is derived from an EMBL/GenBank/DDBJ whole genome shotgun (WGS) entry which is preliminary data.</text>
</comment>
<proteinExistence type="predicted"/>
<protein>
    <submittedName>
        <fullName evidence="1">Alpha-methylacyl-CoA racemase</fullName>
    </submittedName>
</protein>
<evidence type="ECO:0000313" key="2">
    <source>
        <dbReference type="Proteomes" id="UP000805704"/>
    </source>
</evidence>
<dbReference type="EMBL" id="CM024803">
    <property type="protein sequence ID" value="KAG8010793.1"/>
    <property type="molecule type" value="Genomic_DNA"/>
</dbReference>
<reference evidence="1" key="1">
    <citation type="submission" date="2020-04" db="EMBL/GenBank/DDBJ databases">
        <title>A chromosome-scale assembly and high-density genetic map of the yellow drum (Nibea albiflora) genome.</title>
        <authorList>
            <person name="Xu D."/>
            <person name="Zhang W."/>
            <person name="Chen R."/>
            <person name="Tan P."/>
            <person name="Wang L."/>
            <person name="Song H."/>
            <person name="Tian L."/>
            <person name="Zhu Q."/>
            <person name="Wang B."/>
        </authorList>
    </citation>
    <scope>NUCLEOTIDE SEQUENCE</scope>
    <source>
        <strain evidence="1">ZJHYS-2018</strain>
    </source>
</reference>
<organism evidence="1 2">
    <name type="scientific">Nibea albiflora</name>
    <name type="common">Yellow drum</name>
    <name type="synonym">Corvina albiflora</name>
    <dbReference type="NCBI Taxonomy" id="240163"/>
    <lineage>
        <taxon>Eukaryota</taxon>
        <taxon>Metazoa</taxon>
        <taxon>Chordata</taxon>
        <taxon>Craniata</taxon>
        <taxon>Vertebrata</taxon>
        <taxon>Euteleostomi</taxon>
        <taxon>Actinopterygii</taxon>
        <taxon>Neopterygii</taxon>
        <taxon>Teleostei</taxon>
        <taxon>Neoteleostei</taxon>
        <taxon>Acanthomorphata</taxon>
        <taxon>Eupercaria</taxon>
        <taxon>Sciaenidae</taxon>
        <taxon>Nibea</taxon>
    </lineage>
</organism>
<gene>
    <name evidence="1" type="primary">AMACR</name>
    <name evidence="1" type="ORF">GBF38_010004</name>
</gene>
<dbReference type="Proteomes" id="UP000805704">
    <property type="component" value="Chromosome 15"/>
</dbReference>
<name>A0ACB7F8J5_NIBAL</name>